<dbReference type="InterPro" id="IPR011055">
    <property type="entry name" value="Dup_hybrid_motif"/>
</dbReference>
<dbReference type="EMBL" id="JBHSTE010000001">
    <property type="protein sequence ID" value="MFC6331573.1"/>
    <property type="molecule type" value="Genomic_DNA"/>
</dbReference>
<dbReference type="Pfam" id="PF01551">
    <property type="entry name" value="Peptidase_M23"/>
    <property type="match status" value="1"/>
</dbReference>
<dbReference type="PANTHER" id="PTHR21666:SF270">
    <property type="entry name" value="MUREIN HYDROLASE ACTIVATOR ENVC"/>
    <property type="match status" value="1"/>
</dbReference>
<dbReference type="RefSeq" id="WP_379230959.1">
    <property type="nucleotide sequence ID" value="NZ_JBHSTE010000001.1"/>
</dbReference>
<dbReference type="SUPFAM" id="SSF51261">
    <property type="entry name" value="Duplicated hybrid motif"/>
    <property type="match status" value="1"/>
</dbReference>
<comment type="caution">
    <text evidence="2">The sequence shown here is derived from an EMBL/GenBank/DDBJ whole genome shotgun (WGS) entry which is preliminary data.</text>
</comment>
<name>A0ABW1UZK1_9BACL</name>
<dbReference type="CDD" id="cd12797">
    <property type="entry name" value="M23_peptidase"/>
    <property type="match status" value="1"/>
</dbReference>
<evidence type="ECO:0000313" key="3">
    <source>
        <dbReference type="Proteomes" id="UP001596233"/>
    </source>
</evidence>
<dbReference type="InterPro" id="IPR050570">
    <property type="entry name" value="Cell_wall_metabolism_enzyme"/>
</dbReference>
<dbReference type="Gene3D" id="2.70.70.10">
    <property type="entry name" value="Glucose Permease (Domain IIA)"/>
    <property type="match status" value="1"/>
</dbReference>
<reference evidence="3" key="1">
    <citation type="journal article" date="2019" name="Int. J. Syst. Evol. Microbiol.">
        <title>The Global Catalogue of Microorganisms (GCM) 10K type strain sequencing project: providing services to taxonomists for standard genome sequencing and annotation.</title>
        <authorList>
            <consortium name="The Broad Institute Genomics Platform"/>
            <consortium name="The Broad Institute Genome Sequencing Center for Infectious Disease"/>
            <person name="Wu L."/>
            <person name="Ma J."/>
        </authorList>
    </citation>
    <scope>NUCLEOTIDE SEQUENCE [LARGE SCALE GENOMIC DNA]</scope>
    <source>
        <strain evidence="3">PCU 280</strain>
    </source>
</reference>
<dbReference type="Proteomes" id="UP001596233">
    <property type="component" value="Unassembled WGS sequence"/>
</dbReference>
<evidence type="ECO:0000259" key="1">
    <source>
        <dbReference type="Pfam" id="PF01551"/>
    </source>
</evidence>
<feature type="domain" description="M23ase beta-sheet core" evidence="1">
    <location>
        <begin position="142"/>
        <end position="231"/>
    </location>
</feature>
<dbReference type="PANTHER" id="PTHR21666">
    <property type="entry name" value="PEPTIDASE-RELATED"/>
    <property type="match status" value="1"/>
</dbReference>
<sequence>MNQVERDPEKMWKNDRNHWNHVGVEEHEGIEEEHRSYSFFKHMKIQFVLAILLFGSMLAMNQLDHPIVNKTKTWIKHELQQSFDFVAIAAWYEQTFQGSPSFIPNFGTQSELVIANHPETAVETSSPVEGGVLLHSFAELLNGIEVAGAAGADVRAVEKGRVILVPEQQDSVIIQHANERMSIYTRLSTVEVEVSDWVEAGTVIGKLAPIAGEDYSVLFLAMKQKDRYIDPLELITLE</sequence>
<accession>A0ABW1UZK1</accession>
<proteinExistence type="predicted"/>
<protein>
    <submittedName>
        <fullName evidence="2">Peptidoglycan DD-metalloendopeptidase family protein</fullName>
    </submittedName>
</protein>
<keyword evidence="3" id="KW-1185">Reference proteome</keyword>
<evidence type="ECO:0000313" key="2">
    <source>
        <dbReference type="EMBL" id="MFC6331573.1"/>
    </source>
</evidence>
<dbReference type="InterPro" id="IPR016047">
    <property type="entry name" value="M23ase_b-sheet_dom"/>
</dbReference>
<gene>
    <name evidence="2" type="ORF">ACFP56_02985</name>
</gene>
<organism evidence="2 3">
    <name type="scientific">Paenibacillus septentrionalis</name>
    <dbReference type="NCBI Taxonomy" id="429342"/>
    <lineage>
        <taxon>Bacteria</taxon>
        <taxon>Bacillati</taxon>
        <taxon>Bacillota</taxon>
        <taxon>Bacilli</taxon>
        <taxon>Bacillales</taxon>
        <taxon>Paenibacillaceae</taxon>
        <taxon>Paenibacillus</taxon>
    </lineage>
</organism>